<accession>A0A4Q0LP35</accession>
<name>A0A4Q0LP35_9LACO</name>
<dbReference type="EMBL" id="SCLX01000029">
    <property type="protein sequence ID" value="RXF57647.1"/>
    <property type="molecule type" value="Genomic_DNA"/>
</dbReference>
<comment type="caution">
    <text evidence="1">The sequence shown here is derived from an EMBL/GenBank/DDBJ whole genome shotgun (WGS) entry which is preliminary data.</text>
</comment>
<sequence length="116" mass="13641">MIILMIQSKWNYLMKKGSLRMNQSDFVRLISLYRDAHVSFSYDRVKNTLQLITISFEDECDENYCEIIADWHTRSTTILRSSALEPDELLQVSYVMKLLVDFLYKGVVDDGSKEME</sequence>
<dbReference type="Proteomes" id="UP000289808">
    <property type="component" value="Unassembled WGS sequence"/>
</dbReference>
<protein>
    <submittedName>
        <fullName evidence="1">Uncharacterized protein</fullName>
    </submittedName>
</protein>
<proteinExistence type="predicted"/>
<gene>
    <name evidence="1" type="ORF">ERD32_06005</name>
</gene>
<reference evidence="1 2" key="1">
    <citation type="submission" date="2019-01" db="EMBL/GenBank/DDBJ databases">
        <title>The genome sequence of Lactobacillus crispatus L49.</title>
        <authorList>
            <person name="Zhong J."/>
            <person name="Zhang J."/>
        </authorList>
    </citation>
    <scope>NUCLEOTIDE SEQUENCE [LARGE SCALE GENOMIC DNA]</scope>
    <source>
        <strain evidence="1 2">L49</strain>
    </source>
</reference>
<organism evidence="1 2">
    <name type="scientific">Lactobacillus crispatus</name>
    <dbReference type="NCBI Taxonomy" id="47770"/>
    <lineage>
        <taxon>Bacteria</taxon>
        <taxon>Bacillati</taxon>
        <taxon>Bacillota</taxon>
        <taxon>Bacilli</taxon>
        <taxon>Lactobacillales</taxon>
        <taxon>Lactobacillaceae</taxon>
        <taxon>Lactobacillus</taxon>
    </lineage>
</organism>
<evidence type="ECO:0000313" key="2">
    <source>
        <dbReference type="Proteomes" id="UP000289808"/>
    </source>
</evidence>
<evidence type="ECO:0000313" key="1">
    <source>
        <dbReference type="EMBL" id="RXF57647.1"/>
    </source>
</evidence>
<dbReference type="AlphaFoldDB" id="A0A4Q0LP35"/>